<gene>
    <name evidence="1" type="ORF">A0Z09_002125</name>
</gene>
<dbReference type="InterPro" id="IPR038315">
    <property type="entry name" value="FliS_cochap_sf"/>
</dbReference>
<sequence>MSFLCYLLKILGFGLVKIWNKKCFPCYSNNKEGVIMRDELEILQKHLGQVGSSIEGANLKHQTQKFSEDITDANDFVGALQILDSSLKKISKILEDKNYEDVQDKVLIASESLKIVDNCSFLGNALFDNNYNVNVGSKAFAFEIYNPLKILETSDYEGMKAYIEDKREEIASMLSELAVAIASYSPSQSFGGTSFDSMGDFDFTKLFK</sequence>
<dbReference type="Gene3D" id="3.30.1120.180">
    <property type="entry name" value="Flagellar FLiS export co-chaperone, HP1076"/>
    <property type="match status" value="1"/>
</dbReference>
<evidence type="ECO:0000313" key="2">
    <source>
        <dbReference type="Proteomes" id="UP000364097"/>
    </source>
</evidence>
<name>A0ABW9N3M2_9BACT</name>
<keyword evidence="2" id="KW-1185">Reference proteome</keyword>
<reference evidence="1" key="1">
    <citation type="submission" date="2019-08" db="EMBL/GenBank/DDBJ databases">
        <title>Rapid identification of Enteric Bacteria from Whole Genome Sequences (WGS) using Average Nucleotide Identity (ANI).</title>
        <authorList>
            <person name="Lane C."/>
        </authorList>
    </citation>
    <scope>NUCLEOTIDE SEQUENCE [LARGE SCALE GENOMIC DNA]</scope>
    <source>
        <strain evidence="1">2010D-8461</strain>
    </source>
</reference>
<comment type="caution">
    <text evidence="1">The sequence shown here is derived from an EMBL/GenBank/DDBJ whole genome shotgun (WGS) entry which is preliminary data.</text>
</comment>
<organism evidence="1 2">
    <name type="scientific">Campylobacter subantarcticus</name>
    <dbReference type="NCBI Taxonomy" id="497724"/>
    <lineage>
        <taxon>Bacteria</taxon>
        <taxon>Pseudomonadati</taxon>
        <taxon>Campylobacterota</taxon>
        <taxon>Epsilonproteobacteria</taxon>
        <taxon>Campylobacterales</taxon>
        <taxon>Campylobacteraceae</taxon>
        <taxon>Campylobacter</taxon>
    </lineage>
</organism>
<dbReference type="Pfam" id="PF16522">
    <property type="entry name" value="FliS_cochap"/>
    <property type="match status" value="1"/>
</dbReference>
<dbReference type="EMBL" id="AACKMW020000020">
    <property type="protein sequence ID" value="MPB98854.1"/>
    <property type="molecule type" value="Genomic_DNA"/>
</dbReference>
<dbReference type="InterPro" id="IPR032411">
    <property type="entry name" value="FliS_cochap"/>
</dbReference>
<protein>
    <submittedName>
        <fullName evidence="1">Uncharacterized protein</fullName>
    </submittedName>
</protein>
<dbReference type="Proteomes" id="UP000364097">
    <property type="component" value="Unassembled WGS sequence"/>
</dbReference>
<accession>A0ABW9N3M2</accession>
<proteinExistence type="predicted"/>
<evidence type="ECO:0000313" key="1">
    <source>
        <dbReference type="EMBL" id="MPB98854.1"/>
    </source>
</evidence>